<comment type="caution">
    <text evidence="2">The sequence shown here is derived from an EMBL/GenBank/DDBJ whole genome shotgun (WGS) entry which is preliminary data.</text>
</comment>
<sequence length="48" mass="5062">RWPPAARGCPDRRGRSRAGARRRAPGRPCLRSADCRGSGSRSGTAPGT</sequence>
<feature type="compositionally biased region" description="Polar residues" evidence="1">
    <location>
        <begin position="39"/>
        <end position="48"/>
    </location>
</feature>
<name>A0A699XHR9_TANCI</name>
<feature type="region of interest" description="Disordered" evidence="1">
    <location>
        <begin position="1"/>
        <end position="48"/>
    </location>
</feature>
<feature type="non-terminal residue" evidence="2">
    <location>
        <position position="1"/>
    </location>
</feature>
<evidence type="ECO:0000313" key="2">
    <source>
        <dbReference type="EMBL" id="GFD58713.1"/>
    </source>
</evidence>
<evidence type="ECO:0000256" key="1">
    <source>
        <dbReference type="SAM" id="MobiDB-lite"/>
    </source>
</evidence>
<feature type="compositionally biased region" description="Basic residues" evidence="1">
    <location>
        <begin position="14"/>
        <end position="25"/>
    </location>
</feature>
<gene>
    <name evidence="2" type="ORF">Tci_930682</name>
</gene>
<organism evidence="2">
    <name type="scientific">Tanacetum cinerariifolium</name>
    <name type="common">Dalmatian daisy</name>
    <name type="synonym">Chrysanthemum cinerariifolium</name>
    <dbReference type="NCBI Taxonomy" id="118510"/>
    <lineage>
        <taxon>Eukaryota</taxon>
        <taxon>Viridiplantae</taxon>
        <taxon>Streptophyta</taxon>
        <taxon>Embryophyta</taxon>
        <taxon>Tracheophyta</taxon>
        <taxon>Spermatophyta</taxon>
        <taxon>Magnoliopsida</taxon>
        <taxon>eudicotyledons</taxon>
        <taxon>Gunneridae</taxon>
        <taxon>Pentapetalae</taxon>
        <taxon>asterids</taxon>
        <taxon>campanulids</taxon>
        <taxon>Asterales</taxon>
        <taxon>Asteraceae</taxon>
        <taxon>Asteroideae</taxon>
        <taxon>Anthemideae</taxon>
        <taxon>Anthemidinae</taxon>
        <taxon>Tanacetum</taxon>
    </lineage>
</organism>
<protein>
    <submittedName>
        <fullName evidence="2">Uncharacterized protein</fullName>
    </submittedName>
</protein>
<accession>A0A699XHR9</accession>
<dbReference type="EMBL" id="BKCJ011856441">
    <property type="protein sequence ID" value="GFD58713.1"/>
    <property type="molecule type" value="Genomic_DNA"/>
</dbReference>
<proteinExistence type="predicted"/>
<dbReference type="AlphaFoldDB" id="A0A699XHR9"/>
<reference evidence="2" key="1">
    <citation type="journal article" date="2019" name="Sci. Rep.">
        <title>Draft genome of Tanacetum cinerariifolium, the natural source of mosquito coil.</title>
        <authorList>
            <person name="Yamashiro T."/>
            <person name="Shiraishi A."/>
            <person name="Satake H."/>
            <person name="Nakayama K."/>
        </authorList>
    </citation>
    <scope>NUCLEOTIDE SEQUENCE</scope>
</reference>